<dbReference type="InterPro" id="IPR003593">
    <property type="entry name" value="AAA+_ATPase"/>
</dbReference>
<dbReference type="SMART" id="SM00382">
    <property type="entry name" value="AAA"/>
    <property type="match status" value="1"/>
</dbReference>
<feature type="domain" description="ABC transporter" evidence="3">
    <location>
        <begin position="6"/>
        <end position="233"/>
    </location>
</feature>
<evidence type="ECO:0000256" key="1">
    <source>
        <dbReference type="ARBA" id="ARBA00022741"/>
    </source>
</evidence>
<sequence>MMDYCIKLQNVNKSFGTKHVVKDLTLNIPTGKITGFLGPNGSGKTTAMRMMCGLLKPDSGSGSCFDFDIFKQRESIKPMIGYMTQYFSLWENLTVRENLLFLAKIRNIPQPIKRVEELINEFALQRFRDVLTHHLSGGWKQRVSLSASILHDPKIILLDEPTAGVDPYARREFWKILHYLSSKGMTILVSTHYMDEAERCNHLAWMSYGNLLASGSAESIIQSQGLTTFAIKGPNLHDLEYRFSDIDEIEQTVIFSNTLFVTSKQSNTLNTIVGALPDNYHVEKTATTLEDSFAHLMKQAVPI</sequence>
<dbReference type="PROSITE" id="PS50893">
    <property type="entry name" value="ABC_TRANSPORTER_2"/>
    <property type="match status" value="1"/>
</dbReference>
<dbReference type="Proteomes" id="UP000182314">
    <property type="component" value="Unassembled WGS sequence"/>
</dbReference>
<reference evidence="4 6" key="2">
    <citation type="submission" date="2021-03" db="EMBL/GenBank/DDBJ databases">
        <authorList>
            <person name="Li Y."/>
            <person name="Li S."/>
            <person name="Chen M."/>
            <person name="Peng G."/>
            <person name="Tan Z."/>
            <person name="An Q."/>
        </authorList>
    </citation>
    <scope>NUCLEOTIDE SEQUENCE [LARGE SCALE GENOMIC DNA]</scope>
    <source>
        <strain evidence="4 6">Ola 51</strain>
    </source>
</reference>
<dbReference type="KEGG" id="kor:AWR26_04280"/>
<dbReference type="EMBL" id="FOKO01000004">
    <property type="protein sequence ID" value="SFC85073.1"/>
    <property type="molecule type" value="Genomic_DNA"/>
</dbReference>
<keyword evidence="2 5" id="KW-0067">ATP-binding</keyword>
<dbReference type="PANTHER" id="PTHR43038:SF3">
    <property type="entry name" value="ABC TRANSPORTER G FAMILY MEMBER 20 ISOFORM X1"/>
    <property type="match status" value="1"/>
</dbReference>
<evidence type="ECO:0000313" key="7">
    <source>
        <dbReference type="Proteomes" id="UP000182314"/>
    </source>
</evidence>
<accession>A0AA94KR23</accession>
<dbReference type="Pfam" id="PF00005">
    <property type="entry name" value="ABC_tran"/>
    <property type="match status" value="1"/>
</dbReference>
<evidence type="ECO:0000313" key="4">
    <source>
        <dbReference type="EMBL" id="ANI81406.1"/>
    </source>
</evidence>
<evidence type="ECO:0000313" key="5">
    <source>
        <dbReference type="EMBL" id="SFC85073.1"/>
    </source>
</evidence>
<dbReference type="AlphaFoldDB" id="A0AA94KR23"/>
<evidence type="ECO:0000313" key="6">
    <source>
        <dbReference type="Proteomes" id="UP000078227"/>
    </source>
</evidence>
<dbReference type="CDD" id="cd03230">
    <property type="entry name" value="ABC_DR_subfamily_A"/>
    <property type="match status" value="1"/>
</dbReference>
<keyword evidence="1" id="KW-0547">Nucleotide-binding</keyword>
<reference evidence="5 7" key="1">
    <citation type="submission" date="2016-10" db="EMBL/GenBank/DDBJ databases">
        <authorList>
            <person name="Varghese N."/>
            <person name="Submissions S."/>
        </authorList>
    </citation>
    <scope>NUCLEOTIDE SEQUENCE [LARGE SCALE GENOMIC DNA]</scope>
    <source>
        <strain evidence="5 7">CGMCC 1.7012</strain>
    </source>
</reference>
<gene>
    <name evidence="4" type="ORF">AWR26_04280</name>
    <name evidence="5" type="ORF">SAMN05216286_3456</name>
</gene>
<dbReference type="SUPFAM" id="SSF52540">
    <property type="entry name" value="P-loop containing nucleoside triphosphate hydrolases"/>
    <property type="match status" value="1"/>
</dbReference>
<dbReference type="InterPro" id="IPR003439">
    <property type="entry name" value="ABC_transporter-like_ATP-bd"/>
</dbReference>
<proteinExistence type="predicted"/>
<organism evidence="5 7">
    <name type="scientific">Kosakonia oryzae</name>
    <dbReference type="NCBI Taxonomy" id="497725"/>
    <lineage>
        <taxon>Bacteria</taxon>
        <taxon>Pseudomonadati</taxon>
        <taxon>Pseudomonadota</taxon>
        <taxon>Gammaproteobacteria</taxon>
        <taxon>Enterobacterales</taxon>
        <taxon>Enterobacteriaceae</taxon>
        <taxon>Kosakonia</taxon>
    </lineage>
</organism>
<evidence type="ECO:0000259" key="3">
    <source>
        <dbReference type="PROSITE" id="PS50893"/>
    </source>
</evidence>
<dbReference type="PROSITE" id="PS00211">
    <property type="entry name" value="ABC_TRANSPORTER_1"/>
    <property type="match status" value="1"/>
</dbReference>
<dbReference type="InterPro" id="IPR017871">
    <property type="entry name" value="ABC_transporter-like_CS"/>
</dbReference>
<dbReference type="RefSeq" id="WP_064563857.1">
    <property type="nucleotide sequence ID" value="NZ_CP014007.2"/>
</dbReference>
<protein>
    <submittedName>
        <fullName evidence="4">ABC transporter ATP-binding protein</fullName>
    </submittedName>
    <submittedName>
        <fullName evidence="5">ABC-2 type transport system ATP-binding protein</fullName>
    </submittedName>
</protein>
<dbReference type="Proteomes" id="UP000078227">
    <property type="component" value="Chromosome"/>
</dbReference>
<name>A0AA94KR23_9ENTR</name>
<dbReference type="PANTHER" id="PTHR43038">
    <property type="entry name" value="ATP-BINDING CASSETTE, SUB-FAMILY H, MEMBER 1"/>
    <property type="match status" value="1"/>
</dbReference>
<dbReference type="EMBL" id="CP014007">
    <property type="protein sequence ID" value="ANI81406.1"/>
    <property type="molecule type" value="Genomic_DNA"/>
</dbReference>
<keyword evidence="6" id="KW-1185">Reference proteome</keyword>
<dbReference type="Gene3D" id="3.40.50.300">
    <property type="entry name" value="P-loop containing nucleotide triphosphate hydrolases"/>
    <property type="match status" value="1"/>
</dbReference>
<dbReference type="GO" id="GO:0005524">
    <property type="term" value="F:ATP binding"/>
    <property type="evidence" value="ECO:0007669"/>
    <property type="project" value="UniProtKB-KW"/>
</dbReference>
<dbReference type="GO" id="GO:0016887">
    <property type="term" value="F:ATP hydrolysis activity"/>
    <property type="evidence" value="ECO:0007669"/>
    <property type="project" value="InterPro"/>
</dbReference>
<evidence type="ECO:0000256" key="2">
    <source>
        <dbReference type="ARBA" id="ARBA00022840"/>
    </source>
</evidence>
<dbReference type="InterPro" id="IPR027417">
    <property type="entry name" value="P-loop_NTPase"/>
</dbReference>